<comment type="similarity">
    <text evidence="1 6 7">Belongs to the universal ribosomal protein uL23 family.</text>
</comment>
<dbReference type="InterPro" id="IPR012678">
    <property type="entry name" value="Ribosomal_uL23/eL15/eS24_sf"/>
</dbReference>
<dbReference type="InterPro" id="IPR012677">
    <property type="entry name" value="Nucleotide-bd_a/b_plait_sf"/>
</dbReference>
<keyword evidence="3 6" id="KW-0694">RNA-binding</keyword>
<dbReference type="PANTHER" id="PTHR11620">
    <property type="entry name" value="60S RIBOSOMAL PROTEIN L23A"/>
    <property type="match status" value="1"/>
</dbReference>
<dbReference type="GO" id="GO:0019843">
    <property type="term" value="F:rRNA binding"/>
    <property type="evidence" value="ECO:0007669"/>
    <property type="project" value="UniProtKB-UniRule"/>
</dbReference>
<dbReference type="AlphaFoldDB" id="A0A2M6WK76"/>
<comment type="subunit">
    <text evidence="6">Part of the 50S ribosomal subunit. Contacts protein L29, and trigger factor when it is bound to the ribosome.</text>
</comment>
<evidence type="ECO:0000313" key="8">
    <source>
        <dbReference type="EMBL" id="PIT93182.1"/>
    </source>
</evidence>
<comment type="function">
    <text evidence="6">One of the early assembly proteins it binds 23S rRNA. One of the proteins that surrounds the polypeptide exit tunnel on the outside of the ribosome. Forms the main docking site for trigger factor binding to the ribosome.</text>
</comment>
<dbReference type="FunFam" id="3.30.70.330:FF:000001">
    <property type="entry name" value="50S ribosomal protein L23"/>
    <property type="match status" value="1"/>
</dbReference>
<gene>
    <name evidence="6" type="primary">rplW</name>
    <name evidence="8" type="ORF">COU06_01365</name>
</gene>
<keyword evidence="2 6" id="KW-0699">rRNA-binding</keyword>
<reference evidence="9" key="1">
    <citation type="submission" date="2017-09" db="EMBL/GenBank/DDBJ databases">
        <title>Depth-based differentiation of microbial function through sediment-hosted aquifers and enrichment of novel symbionts in the deep terrestrial subsurface.</title>
        <authorList>
            <person name="Probst A.J."/>
            <person name="Ladd B."/>
            <person name="Jarett J.K."/>
            <person name="Geller-Mcgrath D.E."/>
            <person name="Sieber C.M.K."/>
            <person name="Emerson J.B."/>
            <person name="Anantharaman K."/>
            <person name="Thomas B.C."/>
            <person name="Malmstrom R."/>
            <person name="Stieglmeier M."/>
            <person name="Klingl A."/>
            <person name="Woyke T."/>
            <person name="Ryan C.M."/>
            <person name="Banfield J.F."/>
        </authorList>
    </citation>
    <scope>NUCLEOTIDE SEQUENCE [LARGE SCALE GENOMIC DNA]</scope>
</reference>
<keyword evidence="5 6" id="KW-0687">Ribonucleoprotein</keyword>
<dbReference type="NCBIfam" id="NF004363">
    <property type="entry name" value="PRK05738.2-4"/>
    <property type="match status" value="1"/>
</dbReference>
<dbReference type="HAMAP" id="MF_01369_B">
    <property type="entry name" value="Ribosomal_uL23_B"/>
    <property type="match status" value="1"/>
</dbReference>
<dbReference type="GO" id="GO:0003735">
    <property type="term" value="F:structural constituent of ribosome"/>
    <property type="evidence" value="ECO:0007669"/>
    <property type="project" value="InterPro"/>
</dbReference>
<evidence type="ECO:0000256" key="5">
    <source>
        <dbReference type="ARBA" id="ARBA00023274"/>
    </source>
</evidence>
<keyword evidence="4 6" id="KW-0689">Ribosomal protein</keyword>
<organism evidence="8 9">
    <name type="scientific">Candidatus Harrisonbacteria bacterium CG10_big_fil_rev_8_21_14_0_10_38_8</name>
    <dbReference type="NCBI Taxonomy" id="1974582"/>
    <lineage>
        <taxon>Bacteria</taxon>
        <taxon>Candidatus Harrisoniibacteriota</taxon>
    </lineage>
</organism>
<dbReference type="Pfam" id="PF00276">
    <property type="entry name" value="Ribosomal_L23"/>
    <property type="match status" value="1"/>
</dbReference>
<evidence type="ECO:0000256" key="3">
    <source>
        <dbReference type="ARBA" id="ARBA00022884"/>
    </source>
</evidence>
<evidence type="ECO:0000256" key="4">
    <source>
        <dbReference type="ARBA" id="ARBA00022980"/>
    </source>
</evidence>
<evidence type="ECO:0000256" key="2">
    <source>
        <dbReference type="ARBA" id="ARBA00022730"/>
    </source>
</evidence>
<dbReference type="InterPro" id="IPR013025">
    <property type="entry name" value="Ribosomal_uL23-like"/>
</dbReference>
<dbReference type="InterPro" id="IPR001014">
    <property type="entry name" value="Ribosomal_uL23_CS"/>
</dbReference>
<protein>
    <recommendedName>
        <fullName evidence="6">Large ribosomal subunit protein uL23</fullName>
    </recommendedName>
</protein>
<evidence type="ECO:0000313" key="9">
    <source>
        <dbReference type="Proteomes" id="UP000229112"/>
    </source>
</evidence>
<dbReference type="EMBL" id="PFAY01000010">
    <property type="protein sequence ID" value="PIT93182.1"/>
    <property type="molecule type" value="Genomic_DNA"/>
</dbReference>
<dbReference type="GO" id="GO:1990904">
    <property type="term" value="C:ribonucleoprotein complex"/>
    <property type="evidence" value="ECO:0007669"/>
    <property type="project" value="UniProtKB-KW"/>
</dbReference>
<proteinExistence type="inferred from homology"/>
<comment type="caution">
    <text evidence="8">The sequence shown here is derived from an EMBL/GenBank/DDBJ whole genome shotgun (WGS) entry which is preliminary data.</text>
</comment>
<dbReference type="Proteomes" id="UP000229112">
    <property type="component" value="Unassembled WGS sequence"/>
</dbReference>
<name>A0A2M6WK76_9BACT</name>
<dbReference type="GO" id="GO:0006412">
    <property type="term" value="P:translation"/>
    <property type="evidence" value="ECO:0007669"/>
    <property type="project" value="UniProtKB-UniRule"/>
</dbReference>
<dbReference type="PROSITE" id="PS00050">
    <property type="entry name" value="RIBOSOMAL_L23"/>
    <property type="match status" value="1"/>
</dbReference>
<evidence type="ECO:0000256" key="6">
    <source>
        <dbReference type="HAMAP-Rule" id="MF_01369"/>
    </source>
</evidence>
<accession>A0A2M6WK76</accession>
<dbReference type="GO" id="GO:0005840">
    <property type="term" value="C:ribosome"/>
    <property type="evidence" value="ECO:0007669"/>
    <property type="project" value="UniProtKB-KW"/>
</dbReference>
<evidence type="ECO:0000256" key="1">
    <source>
        <dbReference type="ARBA" id="ARBA00006700"/>
    </source>
</evidence>
<dbReference type="Gene3D" id="3.30.70.330">
    <property type="match status" value="1"/>
</dbReference>
<evidence type="ECO:0000256" key="7">
    <source>
        <dbReference type="RuleBase" id="RU003934"/>
    </source>
</evidence>
<sequence>MSSKLLIKNPIITEKATSLTAFNKYAFEVVGTANKSEVKKAIEKAYGVKVIKVHVVNVKSKKRRLGRTVGVKSGYKKAIVTLKEGEKLDIVGA</sequence>
<dbReference type="SUPFAM" id="SSF54189">
    <property type="entry name" value="Ribosomal proteins S24e, L23 and L15e"/>
    <property type="match status" value="1"/>
</dbReference>